<feature type="transmembrane region" description="Helical" evidence="1">
    <location>
        <begin position="99"/>
        <end position="120"/>
    </location>
</feature>
<dbReference type="SUPFAM" id="SSF103481">
    <property type="entry name" value="Multidrug resistance efflux transporter EmrE"/>
    <property type="match status" value="2"/>
</dbReference>
<feature type="transmembrane region" description="Helical" evidence="1">
    <location>
        <begin position="72"/>
        <end position="93"/>
    </location>
</feature>
<keyword evidence="4" id="KW-1185">Reference proteome</keyword>
<gene>
    <name evidence="3" type="ORF">H8744_12425</name>
</gene>
<dbReference type="Pfam" id="PF00892">
    <property type="entry name" value="EamA"/>
    <property type="match status" value="2"/>
</dbReference>
<feature type="transmembrane region" description="Helical" evidence="1">
    <location>
        <begin position="274"/>
        <end position="292"/>
    </location>
</feature>
<name>A0A926F8I1_9BACT</name>
<dbReference type="RefSeq" id="WP_305067498.1">
    <property type="nucleotide sequence ID" value="NZ_JACRTF010000001.1"/>
</dbReference>
<feature type="transmembrane region" description="Helical" evidence="1">
    <location>
        <begin position="156"/>
        <end position="175"/>
    </location>
</feature>
<dbReference type="InterPro" id="IPR000620">
    <property type="entry name" value="EamA_dom"/>
</dbReference>
<dbReference type="GO" id="GO:0016020">
    <property type="term" value="C:membrane"/>
    <property type="evidence" value="ECO:0007669"/>
    <property type="project" value="InterPro"/>
</dbReference>
<feature type="transmembrane region" description="Helical" evidence="1">
    <location>
        <begin position="218"/>
        <end position="238"/>
    </location>
</feature>
<feature type="transmembrane region" description="Helical" evidence="1">
    <location>
        <begin position="250"/>
        <end position="268"/>
    </location>
</feature>
<evidence type="ECO:0000313" key="3">
    <source>
        <dbReference type="EMBL" id="MBC8594037.1"/>
    </source>
</evidence>
<feature type="transmembrane region" description="Helical" evidence="1">
    <location>
        <begin position="127"/>
        <end position="144"/>
    </location>
</feature>
<dbReference type="PANTHER" id="PTHR22911">
    <property type="entry name" value="ACYL-MALONYL CONDENSING ENZYME-RELATED"/>
    <property type="match status" value="1"/>
</dbReference>
<accession>A0A926F8I1</accession>
<reference evidence="3" key="1">
    <citation type="submission" date="2020-08" db="EMBL/GenBank/DDBJ databases">
        <title>Genome public.</title>
        <authorList>
            <person name="Liu C."/>
            <person name="Sun Q."/>
        </authorList>
    </citation>
    <scope>NUCLEOTIDE SEQUENCE</scope>
    <source>
        <strain evidence="3">N12</strain>
    </source>
</reference>
<evidence type="ECO:0000256" key="1">
    <source>
        <dbReference type="SAM" id="Phobius"/>
    </source>
</evidence>
<feature type="transmembrane region" description="Helical" evidence="1">
    <location>
        <begin position="12"/>
        <end position="35"/>
    </location>
</feature>
<dbReference type="AlphaFoldDB" id="A0A926F8I1"/>
<feature type="domain" description="EamA" evidence="2">
    <location>
        <begin position="156"/>
        <end position="291"/>
    </location>
</feature>
<protein>
    <submittedName>
        <fullName evidence="3">DMT family transporter</fullName>
    </submittedName>
</protein>
<sequence length="299" mass="32032">MIRNPSNKLKGILYAAVSSSTFGLAPFFSILLLSIGFSSFEVLSYRWGVASATLVIFGLLTGCNFRLSGKAFITVFWLSLFRAATSLSLVIAYQNISSGVASIIHFMYPLAVAMTMMIFFKEKRSGWVITAILMSIIGAVLLSTGNIDHTGGNSTLGILTACISIFAYAGYIIGVRKSRAVEINSTVLTCYVMAIGALLFIVCGCFTSGIRLVTDGHAWLYILGLALPATAISNMTLVKAVKYIGPTLTSIFGAMEPLTAVVIGALAFKERFTIEGMVGILLIVSAVSIVILREKRSSR</sequence>
<proteinExistence type="predicted"/>
<feature type="transmembrane region" description="Helical" evidence="1">
    <location>
        <begin position="187"/>
        <end position="212"/>
    </location>
</feature>
<organism evidence="3 4">
    <name type="scientific">Jilunia laotingensis</name>
    <dbReference type="NCBI Taxonomy" id="2763675"/>
    <lineage>
        <taxon>Bacteria</taxon>
        <taxon>Pseudomonadati</taxon>
        <taxon>Bacteroidota</taxon>
        <taxon>Bacteroidia</taxon>
        <taxon>Bacteroidales</taxon>
        <taxon>Bacteroidaceae</taxon>
        <taxon>Jilunia</taxon>
    </lineage>
</organism>
<dbReference type="InterPro" id="IPR037185">
    <property type="entry name" value="EmrE-like"/>
</dbReference>
<comment type="caution">
    <text evidence="3">The sequence shown here is derived from an EMBL/GenBank/DDBJ whole genome shotgun (WGS) entry which is preliminary data.</text>
</comment>
<keyword evidence="1" id="KW-0812">Transmembrane</keyword>
<evidence type="ECO:0000259" key="2">
    <source>
        <dbReference type="Pfam" id="PF00892"/>
    </source>
</evidence>
<feature type="domain" description="EamA" evidence="2">
    <location>
        <begin position="10"/>
        <end position="143"/>
    </location>
</feature>
<keyword evidence="1" id="KW-1133">Transmembrane helix</keyword>
<feature type="transmembrane region" description="Helical" evidence="1">
    <location>
        <begin position="47"/>
        <end position="65"/>
    </location>
</feature>
<evidence type="ECO:0000313" key="4">
    <source>
        <dbReference type="Proteomes" id="UP000651085"/>
    </source>
</evidence>
<dbReference type="PANTHER" id="PTHR22911:SF137">
    <property type="entry name" value="SOLUTE CARRIER FAMILY 35 MEMBER G2-RELATED"/>
    <property type="match status" value="1"/>
</dbReference>
<keyword evidence="1" id="KW-0472">Membrane</keyword>
<dbReference type="EMBL" id="JACRTF010000001">
    <property type="protein sequence ID" value="MBC8594037.1"/>
    <property type="molecule type" value="Genomic_DNA"/>
</dbReference>
<dbReference type="Proteomes" id="UP000651085">
    <property type="component" value="Unassembled WGS sequence"/>
</dbReference>